<feature type="compositionally biased region" description="Pro residues" evidence="1">
    <location>
        <begin position="43"/>
        <end position="60"/>
    </location>
</feature>
<sequence>MTYPPQQPDEASSEDTQSLRAREQEQPVSPFGPAPDPHQQGRPPQPPPVPVDPFAPPPQFQQPQQPQYQQPQPQYPQQQPVPEPPTAPNQYGAPAYPQAQPPQAQPPQTYPSQTYPPQTYGQTPEAHAPYAPPQQQPQHTPPPVSAPPAYTPPPVSGPPAAYMPPPPPVSAPPAYAPPQPPVSGPPSYTPPSPYAPPPVSAPPAYTPPPVSAPPSPYAPPPVSAPPVSGGPVSGGPVSGVPVSAAPTSVPPAPPVYVPQQPIYVPQNQPVDPSAFAPKPVDTQGPTYTGLTPEPQPQPQPWGGAPVRERRGMPRWLLVTGVIVLVLALAGGAYLFVRAGKGGTQQADPTPTGSTPPPGPQLTPVTSTGTRLEYLTAGAPWATLAAPPPGLNEITSPVGETKPATPVPSMFVVGGLDTALVPYAGTAKMGETASALAESLDGRRYVGGDNKPLPGLKRDVAPTIEPLRLDGRIALIMRYHVAWDGGGDQVTIVVADMDGARAAVMYAAVPDTEKDLQATVAGRVMTLHFNL</sequence>
<feature type="compositionally biased region" description="Low complexity" evidence="1">
    <location>
        <begin position="61"/>
        <end position="78"/>
    </location>
</feature>
<dbReference type="RefSeq" id="WP_285665056.1">
    <property type="nucleotide sequence ID" value="NZ_BSTX01000003.1"/>
</dbReference>
<accession>A0A9W6SN19</accession>
<organism evidence="3 4">
    <name type="scientific">Actinorhabdospora filicis</name>
    <dbReference type="NCBI Taxonomy" id="1785913"/>
    <lineage>
        <taxon>Bacteria</taxon>
        <taxon>Bacillati</taxon>
        <taxon>Actinomycetota</taxon>
        <taxon>Actinomycetes</taxon>
        <taxon>Micromonosporales</taxon>
        <taxon>Micromonosporaceae</taxon>
        <taxon>Actinorhabdospora</taxon>
    </lineage>
</organism>
<name>A0A9W6SN19_9ACTN</name>
<feature type="compositionally biased region" description="Low complexity" evidence="1">
    <location>
        <begin position="238"/>
        <end position="247"/>
    </location>
</feature>
<feature type="region of interest" description="Disordered" evidence="1">
    <location>
        <begin position="266"/>
        <end position="305"/>
    </location>
</feature>
<evidence type="ECO:0000256" key="2">
    <source>
        <dbReference type="SAM" id="Phobius"/>
    </source>
</evidence>
<feature type="compositionally biased region" description="Low complexity" evidence="1">
    <location>
        <begin position="88"/>
        <end position="98"/>
    </location>
</feature>
<feature type="compositionally biased region" description="Low complexity" evidence="1">
    <location>
        <begin position="110"/>
        <end position="129"/>
    </location>
</feature>
<proteinExistence type="predicted"/>
<dbReference type="Proteomes" id="UP001165079">
    <property type="component" value="Unassembled WGS sequence"/>
</dbReference>
<feature type="compositionally biased region" description="Pro residues" evidence="1">
    <location>
        <begin position="99"/>
        <end position="109"/>
    </location>
</feature>
<evidence type="ECO:0000313" key="4">
    <source>
        <dbReference type="Proteomes" id="UP001165079"/>
    </source>
</evidence>
<reference evidence="3" key="1">
    <citation type="submission" date="2023-03" db="EMBL/GenBank/DDBJ databases">
        <title>Actinorhabdospora filicis NBRC 111898.</title>
        <authorList>
            <person name="Ichikawa N."/>
            <person name="Sato H."/>
            <person name="Tonouchi N."/>
        </authorList>
    </citation>
    <scope>NUCLEOTIDE SEQUENCE</scope>
    <source>
        <strain evidence="3">NBRC 111898</strain>
    </source>
</reference>
<dbReference type="AlphaFoldDB" id="A0A9W6SN19"/>
<feature type="compositionally biased region" description="Pro residues" evidence="1">
    <location>
        <begin position="130"/>
        <end position="224"/>
    </location>
</feature>
<gene>
    <name evidence="3" type="ORF">Afil01_47260</name>
</gene>
<comment type="caution">
    <text evidence="3">The sequence shown here is derived from an EMBL/GenBank/DDBJ whole genome shotgun (WGS) entry which is preliminary data.</text>
</comment>
<feature type="transmembrane region" description="Helical" evidence="2">
    <location>
        <begin position="315"/>
        <end position="336"/>
    </location>
</feature>
<keyword evidence="4" id="KW-1185">Reference proteome</keyword>
<evidence type="ECO:0000256" key="1">
    <source>
        <dbReference type="SAM" id="MobiDB-lite"/>
    </source>
</evidence>
<dbReference type="EMBL" id="BSTX01000003">
    <property type="protein sequence ID" value="GLZ79919.1"/>
    <property type="molecule type" value="Genomic_DNA"/>
</dbReference>
<protein>
    <submittedName>
        <fullName evidence="3">Uncharacterized protein</fullName>
    </submittedName>
</protein>
<feature type="region of interest" description="Disordered" evidence="1">
    <location>
        <begin position="341"/>
        <end position="364"/>
    </location>
</feature>
<keyword evidence="2" id="KW-0812">Transmembrane</keyword>
<keyword evidence="2" id="KW-1133">Transmembrane helix</keyword>
<evidence type="ECO:0000313" key="3">
    <source>
        <dbReference type="EMBL" id="GLZ79919.1"/>
    </source>
</evidence>
<feature type="region of interest" description="Disordered" evidence="1">
    <location>
        <begin position="1"/>
        <end position="249"/>
    </location>
</feature>
<keyword evidence="2" id="KW-0472">Membrane</keyword>